<evidence type="ECO:0000256" key="1">
    <source>
        <dbReference type="ARBA" id="ARBA00004613"/>
    </source>
</evidence>
<evidence type="ECO:0000259" key="3">
    <source>
        <dbReference type="PROSITE" id="PS51677"/>
    </source>
</evidence>
<name>A0A1G7D0F1_9BACT</name>
<keyword evidence="5" id="KW-1185">Reference proteome</keyword>
<evidence type="ECO:0000313" key="5">
    <source>
        <dbReference type="Proteomes" id="UP000243205"/>
    </source>
</evidence>
<dbReference type="PROSITE" id="PS51677">
    <property type="entry name" value="NODB"/>
    <property type="match status" value="1"/>
</dbReference>
<comment type="subcellular location">
    <subcellularLocation>
        <location evidence="1">Secreted</location>
    </subcellularLocation>
</comment>
<dbReference type="OrthoDB" id="9776235at2"/>
<gene>
    <name evidence="4" type="ORF">SAMN05661003_11147</name>
</gene>
<dbReference type="Gene3D" id="3.20.20.370">
    <property type="entry name" value="Glycoside hydrolase/deacetylase"/>
    <property type="match status" value="1"/>
</dbReference>
<sequence length="371" mass="41385">MNKSNITICFCRILLIRLLPLVWFLCGGGLPVWAEASLPEVSPDVEPGYATVLVYHRFGESRYPSTNIDCDVFERQLAWLRQQDATVLTAGELVGCLRRGEPLPPKTLVLTVDDAYLSFYQQALPLLRRYGYAATLFVNTDSVGQPGYMSWEQLRLAVAQGIEIGNHSASHAAFVELLAQGGDAGRQQVAQDLMRAQQQLRTHLGRAAKLFAYPYGEYSPEYAEMLVTLGFDAAFGQQSGPVAVTAVLFSLPRFPMGGVYASLQELQRKQRLRPLPVELTASVSPLRQDCQPPLLRFRLAPAAAIAPASLRCYVQGQDVLKVQVLDEEAGLFQVQATRPLQGRRNKYTLTAQSRDGRHWYWFSQPWILPGR</sequence>
<dbReference type="InterPro" id="IPR011330">
    <property type="entry name" value="Glyco_hydro/deAcase_b/a-brl"/>
</dbReference>
<dbReference type="InterPro" id="IPR002509">
    <property type="entry name" value="NODB_dom"/>
</dbReference>
<dbReference type="GO" id="GO:0005576">
    <property type="term" value="C:extracellular region"/>
    <property type="evidence" value="ECO:0007669"/>
    <property type="project" value="UniProtKB-SubCell"/>
</dbReference>
<evidence type="ECO:0000256" key="2">
    <source>
        <dbReference type="ARBA" id="ARBA00022729"/>
    </source>
</evidence>
<dbReference type="GO" id="GO:0016810">
    <property type="term" value="F:hydrolase activity, acting on carbon-nitrogen (but not peptide) bonds"/>
    <property type="evidence" value="ECO:0007669"/>
    <property type="project" value="InterPro"/>
</dbReference>
<dbReference type="InterPro" id="IPR051398">
    <property type="entry name" value="Polysacch_Deacetylase"/>
</dbReference>
<dbReference type="SUPFAM" id="SSF88713">
    <property type="entry name" value="Glycoside hydrolase/deacetylase"/>
    <property type="match status" value="1"/>
</dbReference>
<dbReference type="AlphaFoldDB" id="A0A1G7D0F1"/>
<dbReference type="STRING" id="57664.SAMN05661003_11147"/>
<dbReference type="Proteomes" id="UP000243205">
    <property type="component" value="Unassembled WGS sequence"/>
</dbReference>
<evidence type="ECO:0000313" key="4">
    <source>
        <dbReference type="EMBL" id="SDE44510.1"/>
    </source>
</evidence>
<protein>
    <submittedName>
        <fullName evidence="4">Polysaccharide deacetylase</fullName>
    </submittedName>
</protein>
<dbReference type="CDD" id="cd10973">
    <property type="entry name" value="CE4_DAC_u4_5s"/>
    <property type="match status" value="1"/>
</dbReference>
<accession>A0A1G7D0F1</accession>
<dbReference type="EMBL" id="FNAQ01000011">
    <property type="protein sequence ID" value="SDE44510.1"/>
    <property type="molecule type" value="Genomic_DNA"/>
</dbReference>
<feature type="domain" description="NodB homology" evidence="3">
    <location>
        <begin position="106"/>
        <end position="371"/>
    </location>
</feature>
<dbReference type="GO" id="GO:0005975">
    <property type="term" value="P:carbohydrate metabolic process"/>
    <property type="evidence" value="ECO:0007669"/>
    <property type="project" value="InterPro"/>
</dbReference>
<dbReference type="PANTHER" id="PTHR34216">
    <property type="match status" value="1"/>
</dbReference>
<proteinExistence type="predicted"/>
<dbReference type="PANTHER" id="PTHR34216:SF3">
    <property type="entry name" value="POLY-BETA-1,6-N-ACETYL-D-GLUCOSAMINE N-DEACETYLASE"/>
    <property type="match status" value="1"/>
</dbReference>
<keyword evidence="2" id="KW-0732">Signal</keyword>
<reference evidence="5" key="1">
    <citation type="submission" date="2016-10" db="EMBL/GenBank/DDBJ databases">
        <authorList>
            <person name="Varghese N."/>
            <person name="Submissions S."/>
        </authorList>
    </citation>
    <scope>NUCLEOTIDE SEQUENCE [LARGE SCALE GENOMIC DNA]</scope>
    <source>
        <strain evidence="5">DSM 8987</strain>
    </source>
</reference>
<organism evidence="4 5">
    <name type="scientific">Desulfuromonas thiophila</name>
    <dbReference type="NCBI Taxonomy" id="57664"/>
    <lineage>
        <taxon>Bacteria</taxon>
        <taxon>Pseudomonadati</taxon>
        <taxon>Thermodesulfobacteriota</taxon>
        <taxon>Desulfuromonadia</taxon>
        <taxon>Desulfuromonadales</taxon>
        <taxon>Desulfuromonadaceae</taxon>
        <taxon>Desulfuromonas</taxon>
    </lineage>
</organism>
<dbReference type="Pfam" id="PF01522">
    <property type="entry name" value="Polysacc_deac_1"/>
    <property type="match status" value="1"/>
</dbReference>